<dbReference type="InterPro" id="IPR009050">
    <property type="entry name" value="Globin-like_sf"/>
</dbReference>
<dbReference type="PROSITE" id="PS51725">
    <property type="entry name" value="ABM"/>
    <property type="match status" value="1"/>
</dbReference>
<reference evidence="6 7" key="1">
    <citation type="submission" date="2021-01" db="EMBL/GenBank/DDBJ databases">
        <title>Whole genome shotgun sequence of Microbispora amethystogenes NBRC 101907.</title>
        <authorList>
            <person name="Komaki H."/>
            <person name="Tamura T."/>
        </authorList>
    </citation>
    <scope>NUCLEOTIDE SEQUENCE [LARGE SCALE GENOMIC DNA]</scope>
    <source>
        <strain evidence="6 7">NBRC 101907</strain>
    </source>
</reference>
<dbReference type="CDD" id="cd14775">
    <property type="entry name" value="TrHb2_O-like"/>
    <property type="match status" value="1"/>
</dbReference>
<evidence type="ECO:0000256" key="3">
    <source>
        <dbReference type="ARBA" id="ARBA00022723"/>
    </source>
</evidence>
<dbReference type="InterPro" id="IPR012292">
    <property type="entry name" value="Globin/Proto"/>
</dbReference>
<dbReference type="SUPFAM" id="SSF54909">
    <property type="entry name" value="Dimeric alpha+beta barrel"/>
    <property type="match status" value="1"/>
</dbReference>
<comment type="caution">
    <text evidence="6">The sequence shown here is derived from an EMBL/GenBank/DDBJ whole genome shotgun (WGS) entry which is preliminary data.</text>
</comment>
<evidence type="ECO:0000313" key="6">
    <source>
        <dbReference type="EMBL" id="GIH34123.1"/>
    </source>
</evidence>
<keyword evidence="7" id="KW-1185">Reference proteome</keyword>
<dbReference type="Pfam" id="PF01152">
    <property type="entry name" value="Bac_globin"/>
    <property type="match status" value="1"/>
</dbReference>
<name>A0ABQ4FH32_9ACTN</name>
<accession>A0ABQ4FH32</accession>
<dbReference type="SUPFAM" id="SSF46458">
    <property type="entry name" value="Globin-like"/>
    <property type="match status" value="1"/>
</dbReference>
<keyword evidence="1" id="KW-0813">Transport</keyword>
<dbReference type="Gene3D" id="3.30.70.100">
    <property type="match status" value="1"/>
</dbReference>
<evidence type="ECO:0000259" key="5">
    <source>
        <dbReference type="PROSITE" id="PS51725"/>
    </source>
</evidence>
<evidence type="ECO:0000313" key="7">
    <source>
        <dbReference type="Proteomes" id="UP000651728"/>
    </source>
</evidence>
<dbReference type="Gene3D" id="1.10.490.10">
    <property type="entry name" value="Globins"/>
    <property type="match status" value="1"/>
</dbReference>
<keyword evidence="4" id="KW-0408">Iron</keyword>
<evidence type="ECO:0000256" key="4">
    <source>
        <dbReference type="ARBA" id="ARBA00023004"/>
    </source>
</evidence>
<dbReference type="EMBL" id="BOOB01000031">
    <property type="protein sequence ID" value="GIH34123.1"/>
    <property type="molecule type" value="Genomic_DNA"/>
</dbReference>
<evidence type="ECO:0000256" key="2">
    <source>
        <dbReference type="ARBA" id="ARBA00022617"/>
    </source>
</evidence>
<dbReference type="Pfam" id="PF03992">
    <property type="entry name" value="ABM"/>
    <property type="match status" value="1"/>
</dbReference>
<feature type="domain" description="ABM" evidence="5">
    <location>
        <begin position="2"/>
        <end position="92"/>
    </location>
</feature>
<keyword evidence="3" id="KW-0479">Metal-binding</keyword>
<dbReference type="InterPro" id="IPR001486">
    <property type="entry name" value="Hemoglobin_trunc"/>
</dbReference>
<organism evidence="6 7">
    <name type="scientific">Microbispora amethystogenes</name>
    <dbReference type="NCBI Taxonomy" id="1427754"/>
    <lineage>
        <taxon>Bacteria</taxon>
        <taxon>Bacillati</taxon>
        <taxon>Actinomycetota</taxon>
        <taxon>Actinomycetes</taxon>
        <taxon>Streptosporangiales</taxon>
        <taxon>Streptosporangiaceae</taxon>
        <taxon>Microbispora</taxon>
    </lineage>
</organism>
<dbReference type="InterPro" id="IPR011008">
    <property type="entry name" value="Dimeric_a/b-barrel"/>
</dbReference>
<proteinExistence type="predicted"/>
<protein>
    <recommendedName>
        <fullName evidence="5">ABM domain-containing protein</fullName>
    </recommendedName>
</protein>
<dbReference type="Proteomes" id="UP000651728">
    <property type="component" value="Unassembled WGS sequence"/>
</dbReference>
<gene>
    <name evidence="6" type="ORF">Mam01_42870</name>
</gene>
<dbReference type="RefSeq" id="WP_239101491.1">
    <property type="nucleotide sequence ID" value="NZ_BAABEJ010000016.1"/>
</dbReference>
<dbReference type="InterPro" id="IPR007138">
    <property type="entry name" value="ABM_dom"/>
</dbReference>
<evidence type="ECO:0000256" key="1">
    <source>
        <dbReference type="ARBA" id="ARBA00022448"/>
    </source>
</evidence>
<keyword evidence="2" id="KW-0349">Heme</keyword>
<sequence length="249" mass="28632">MLVIVEYIRYRVPDGEEFEAAYRRAVVPLGRAPQCLDYELSRCVDEPECYILRITWTSARDHLEGFRGSERFREFFAEIKPYVSNIEEMRHYEKVIERTEPTLFEWAGGAEALERLTEAFYGRVKEDDLVGPLFAHMDSRHPAYVAMWLGEVFGGPARYSEERGGHSHMVSHHLGKGITERQRRRWVSLLMDAADEVGLPADPEFRAAFAGYVEWGTRLAVHFSQPGATPPGEEPVPRWGWGVMPPYQP</sequence>